<dbReference type="InterPro" id="IPR019294">
    <property type="entry name" value="Translation_reg_Com"/>
</dbReference>
<feature type="region of interest" description="Disordered" evidence="1">
    <location>
        <begin position="43"/>
        <end position="69"/>
    </location>
</feature>
<reference evidence="2" key="1">
    <citation type="journal article" date="2018" name="Genome Biol.">
        <title>SKESA: strategic k-mer extension for scrupulous assemblies.</title>
        <authorList>
            <person name="Souvorov A."/>
            <person name="Agarwala R."/>
            <person name="Lipman D.J."/>
        </authorList>
    </citation>
    <scope>NUCLEOTIDE SEQUENCE</scope>
    <source>
        <strain evidence="2">MA.S/20050497</strain>
    </source>
</reference>
<evidence type="ECO:0000256" key="1">
    <source>
        <dbReference type="SAM" id="MobiDB-lite"/>
    </source>
</evidence>
<evidence type="ECO:0000313" key="2">
    <source>
        <dbReference type="EMBL" id="HAG3150185.1"/>
    </source>
</evidence>
<keyword evidence="2" id="KW-0238">DNA-binding</keyword>
<gene>
    <name evidence="2" type="ORF">G8Z18_004952</name>
</gene>
<sequence length="69" mass="8102">MIREIRCCRCNRLLAKASYDYIQVKCPRCKAFNELRVDNPIQSTTECPTERDSGDQSQNIKNYYPPKND</sequence>
<dbReference type="GO" id="GO:0003677">
    <property type="term" value="F:DNA binding"/>
    <property type="evidence" value="ECO:0007669"/>
    <property type="project" value="UniProtKB-KW"/>
</dbReference>
<protein>
    <submittedName>
        <fullName evidence="2">Com family DNA-binding transcriptional regulator</fullName>
    </submittedName>
</protein>
<organism evidence="2">
    <name type="scientific">Salmonella enterica</name>
    <name type="common">Salmonella choleraesuis</name>
    <dbReference type="NCBI Taxonomy" id="28901"/>
    <lineage>
        <taxon>Bacteria</taxon>
        <taxon>Pseudomonadati</taxon>
        <taxon>Pseudomonadota</taxon>
        <taxon>Gammaproteobacteria</taxon>
        <taxon>Enterobacterales</taxon>
        <taxon>Enterobacteriaceae</taxon>
        <taxon>Salmonella</taxon>
    </lineage>
</organism>
<accession>A0A761QNZ7</accession>
<dbReference type="EMBL" id="DAAXYS010000137">
    <property type="protein sequence ID" value="HAG3150185.1"/>
    <property type="molecule type" value="Genomic_DNA"/>
</dbReference>
<dbReference type="AlphaFoldDB" id="A0A761QNZ7"/>
<reference evidence="2" key="2">
    <citation type="submission" date="2020-02" db="EMBL/GenBank/DDBJ databases">
        <authorList>
            <consortium name="NCBI Pathogen Detection Project"/>
        </authorList>
    </citation>
    <scope>NUCLEOTIDE SEQUENCE</scope>
    <source>
        <strain evidence="2">MA.S/20050497</strain>
    </source>
</reference>
<proteinExistence type="predicted"/>
<name>A0A761QNZ7_SALER</name>
<dbReference type="Pfam" id="PF10122">
    <property type="entry name" value="Zn_ribbon_Com"/>
    <property type="match status" value="1"/>
</dbReference>
<comment type="caution">
    <text evidence="2">The sequence shown here is derived from an EMBL/GenBank/DDBJ whole genome shotgun (WGS) entry which is preliminary data.</text>
</comment>